<gene>
    <name evidence="2" type="ORF">HCN44_007514</name>
</gene>
<proteinExistence type="predicted"/>
<dbReference type="Pfam" id="PF14780">
    <property type="entry name" value="NEPRO_N"/>
    <property type="match status" value="1"/>
</dbReference>
<sequence length="220" mass="25956">MEALWNKFDLNRPPTNSWRPSPGEFDTTHFICEINKCLKDSSLQNTLHTEAALLSRLIYRMKWKFRNDKGLKKLIVQFDYLKDNIVIDKNNILLPSKQMLDYVLVKIQGFAKLMCKIKSTCMDAAKFFKSKINIGHAWTTSLIAYSVISRLWILSQDYVKQCCDWYRNLYMYRDKLKCVGVNWLPSNYTFPLDLKAWLSVEWEEQNDKCPIKEDLTSSID</sequence>
<dbReference type="GO" id="GO:0045747">
    <property type="term" value="P:positive regulation of Notch signaling pathway"/>
    <property type="evidence" value="ECO:0007669"/>
    <property type="project" value="TreeGrafter"/>
</dbReference>
<comment type="caution">
    <text evidence="2">The sequence shown here is derived from an EMBL/GenBank/DDBJ whole genome shotgun (WGS) entry which is preliminary data.</text>
</comment>
<evidence type="ECO:0000313" key="3">
    <source>
        <dbReference type="Proteomes" id="UP000639338"/>
    </source>
</evidence>
<reference evidence="2 3" key="1">
    <citation type="submission" date="2020-08" db="EMBL/GenBank/DDBJ databases">
        <title>Aphidius gifuensis genome sequencing and assembly.</title>
        <authorList>
            <person name="Du Z."/>
        </authorList>
    </citation>
    <scope>NUCLEOTIDE SEQUENCE [LARGE SCALE GENOMIC DNA]</scope>
    <source>
        <strain evidence="2">YNYX2018</strain>
        <tissue evidence="2">Adults</tissue>
    </source>
</reference>
<organism evidence="2 3">
    <name type="scientific">Aphidius gifuensis</name>
    <name type="common">Parasitoid wasp</name>
    <dbReference type="NCBI Taxonomy" id="684658"/>
    <lineage>
        <taxon>Eukaryota</taxon>
        <taxon>Metazoa</taxon>
        <taxon>Ecdysozoa</taxon>
        <taxon>Arthropoda</taxon>
        <taxon>Hexapoda</taxon>
        <taxon>Insecta</taxon>
        <taxon>Pterygota</taxon>
        <taxon>Neoptera</taxon>
        <taxon>Endopterygota</taxon>
        <taxon>Hymenoptera</taxon>
        <taxon>Apocrita</taxon>
        <taxon>Ichneumonoidea</taxon>
        <taxon>Braconidae</taxon>
        <taxon>Aphidiinae</taxon>
        <taxon>Aphidius</taxon>
    </lineage>
</organism>
<feature type="domain" description="Nucleolus and neural progenitor protein-like N-terminal" evidence="1">
    <location>
        <begin position="5"/>
        <end position="170"/>
    </location>
</feature>
<dbReference type="InterPro" id="IPR052835">
    <property type="entry name" value="Nepro"/>
</dbReference>
<name>A0A834XJI5_APHGI</name>
<evidence type="ECO:0000313" key="2">
    <source>
        <dbReference type="EMBL" id="KAF7988020.1"/>
    </source>
</evidence>
<evidence type="ECO:0000259" key="1">
    <source>
        <dbReference type="Pfam" id="PF14780"/>
    </source>
</evidence>
<accession>A0A834XJI5</accession>
<protein>
    <recommendedName>
        <fullName evidence="1">Nucleolus and neural progenitor protein-like N-terminal domain-containing protein</fullName>
    </recommendedName>
</protein>
<dbReference type="AlphaFoldDB" id="A0A834XJI5"/>
<dbReference type="InterPro" id="IPR027951">
    <property type="entry name" value="Nepro_N"/>
</dbReference>
<dbReference type="PANTHER" id="PTHR34761">
    <property type="entry name" value="NUCLEOLUS AND NEURAL PROGENITOR PROTEIN"/>
    <property type="match status" value="1"/>
</dbReference>
<dbReference type="GO" id="GO:0005634">
    <property type="term" value="C:nucleus"/>
    <property type="evidence" value="ECO:0007669"/>
    <property type="project" value="TreeGrafter"/>
</dbReference>
<keyword evidence="3" id="KW-1185">Reference proteome</keyword>
<dbReference type="PANTHER" id="PTHR34761:SF1">
    <property type="entry name" value="NUCLEOLUS AND NEURAL PROGENITOR PROTEIN"/>
    <property type="match status" value="1"/>
</dbReference>
<dbReference type="Proteomes" id="UP000639338">
    <property type="component" value="Unassembled WGS sequence"/>
</dbReference>
<dbReference type="EMBL" id="JACMRX010000006">
    <property type="protein sequence ID" value="KAF7988020.1"/>
    <property type="molecule type" value="Genomic_DNA"/>
</dbReference>